<dbReference type="InterPro" id="IPR017853">
    <property type="entry name" value="GH"/>
</dbReference>
<gene>
    <name evidence="2" type="ORF">EQG66_05080</name>
</gene>
<dbReference type="GO" id="GO:0004553">
    <property type="term" value="F:hydrolase activity, hydrolyzing O-glycosyl compounds"/>
    <property type="evidence" value="ECO:0007669"/>
    <property type="project" value="TreeGrafter"/>
</dbReference>
<dbReference type="Gene3D" id="3.20.20.80">
    <property type="entry name" value="Glycosidases"/>
    <property type="match status" value="1"/>
</dbReference>
<reference evidence="3" key="1">
    <citation type="submission" date="2019-01" db="EMBL/GenBank/DDBJ databases">
        <title>Cytophagaceae bacterium strain CAR-16.</title>
        <authorList>
            <person name="Chen W.-M."/>
        </authorList>
    </citation>
    <scope>NUCLEOTIDE SEQUENCE [LARGE SCALE GENOMIC DNA]</scope>
    <source>
        <strain evidence="3">CHR27</strain>
    </source>
</reference>
<proteinExistence type="predicted"/>
<keyword evidence="1" id="KW-0732">Signal</keyword>
<accession>A0A4Q1KJB8</accession>
<evidence type="ECO:0008006" key="4">
    <source>
        <dbReference type="Google" id="ProtNLM"/>
    </source>
</evidence>
<organism evidence="2 3">
    <name type="scientific">Sphingobium fluviale</name>
    <dbReference type="NCBI Taxonomy" id="2506423"/>
    <lineage>
        <taxon>Bacteria</taxon>
        <taxon>Pseudomonadati</taxon>
        <taxon>Pseudomonadota</taxon>
        <taxon>Alphaproteobacteria</taxon>
        <taxon>Sphingomonadales</taxon>
        <taxon>Sphingomonadaceae</taxon>
        <taxon>Sphingobium</taxon>
    </lineage>
</organism>
<dbReference type="PANTHER" id="PTHR12631:SF10">
    <property type="entry name" value="BETA-XYLOSIDASE-LIKE PROTEIN-RELATED"/>
    <property type="match status" value="1"/>
</dbReference>
<evidence type="ECO:0000313" key="3">
    <source>
        <dbReference type="Proteomes" id="UP000290958"/>
    </source>
</evidence>
<dbReference type="SUPFAM" id="SSF51445">
    <property type="entry name" value="(Trans)glycosidases"/>
    <property type="match status" value="1"/>
</dbReference>
<dbReference type="PANTHER" id="PTHR12631">
    <property type="entry name" value="ALPHA-L-IDURONIDASE"/>
    <property type="match status" value="1"/>
</dbReference>
<name>A0A4Q1KJB8_9SPHN</name>
<feature type="chain" id="PRO_5020856859" description="Asl1-like glycosyl hydrolase catalytic domain-containing protein" evidence="1">
    <location>
        <begin position="21"/>
        <end position="556"/>
    </location>
</feature>
<dbReference type="AlphaFoldDB" id="A0A4Q1KJB8"/>
<protein>
    <recommendedName>
        <fullName evidence="4">Asl1-like glycosyl hydrolase catalytic domain-containing protein</fullName>
    </recommendedName>
</protein>
<feature type="signal peptide" evidence="1">
    <location>
        <begin position="1"/>
        <end position="20"/>
    </location>
</feature>
<dbReference type="RefSeq" id="WP_129403450.1">
    <property type="nucleotide sequence ID" value="NZ_SBKP01000003.1"/>
</dbReference>
<sequence length="556" mass="59548">MKRRVGLLFSVLLLCQPASGAMRLGVNTHFDQGWPLVSFDDVTTARAHGIRDTISWGKVERTPGVYDFTGANSGYVDHACAAGMPVLLTLTPRNKAYDRGETVYSPEARRAFAAFAEAVAARFPCVTALEIGNEINGHALKGRMTARMPQSYIEIVRAVHDAVKPRHPRIRLLSGSSLSVATGFFDRLFGAGLLPLVDGVVVHPYLTVPEQLPAQLARLRLAMARHGGTKPLWASEFGYYYPTPEAAPPHALKLVTLLSAAGVEEAHWYALRDEPYYPNMGLFKGRTPKPALDMFRAVQMRLLPAGDASRIDVGDPLSFVYRFGSGPYVVWGAGRAIRWTGAAQAWDAQGQAISPPTQLGDDPVIVDAPGGFTLGTGHIIADTLTDFAGAGWSYHVKRGKAMTEKPLSWVDWNWTSYIGGRGIQHIRVTGAVVTTSRPAKGNAPELIERYQAPANQPVFLSACFDAKPARQQSVRIVAQGKVLFSGQINGQTSTPQIPLGVAGGGTVDIIYTTAQVGGGAQPIRRRIRILSAADNAPAQCAPSGLDGGGGVPQPGA</sequence>
<keyword evidence="3" id="KW-1185">Reference proteome</keyword>
<dbReference type="OrthoDB" id="9776971at2"/>
<dbReference type="Proteomes" id="UP000290958">
    <property type="component" value="Unassembled WGS sequence"/>
</dbReference>
<evidence type="ECO:0000313" key="2">
    <source>
        <dbReference type="EMBL" id="RXR29913.1"/>
    </source>
</evidence>
<dbReference type="EMBL" id="SBKP01000003">
    <property type="protein sequence ID" value="RXR29913.1"/>
    <property type="molecule type" value="Genomic_DNA"/>
</dbReference>
<evidence type="ECO:0000256" key="1">
    <source>
        <dbReference type="SAM" id="SignalP"/>
    </source>
</evidence>
<dbReference type="InterPro" id="IPR051923">
    <property type="entry name" value="Glycosyl_Hydrolase_39"/>
</dbReference>
<comment type="caution">
    <text evidence="2">The sequence shown here is derived from an EMBL/GenBank/DDBJ whole genome shotgun (WGS) entry which is preliminary data.</text>
</comment>